<keyword evidence="1" id="KW-1133">Transmembrane helix</keyword>
<gene>
    <name evidence="2" type="ORF">NCTC13336_00454</name>
</gene>
<evidence type="ECO:0000256" key="1">
    <source>
        <dbReference type="SAM" id="Phobius"/>
    </source>
</evidence>
<keyword evidence="1" id="KW-0812">Transmembrane</keyword>
<dbReference type="Proteomes" id="UP000254293">
    <property type="component" value="Unassembled WGS sequence"/>
</dbReference>
<keyword evidence="1" id="KW-0472">Membrane</keyword>
<sequence length="59" mass="7511">MQHRQDLLFFFQFALLQIELNLTIFRNYLLRFYHNKTFQYPQFINQKKKRKNKKNNTNK</sequence>
<evidence type="ECO:0000313" key="3">
    <source>
        <dbReference type="Proteomes" id="UP000254293"/>
    </source>
</evidence>
<dbReference type="EMBL" id="UGJJ01000001">
    <property type="protein sequence ID" value="STR00256.1"/>
    <property type="molecule type" value="Genomic_DNA"/>
</dbReference>
<name>A0A377QY13_9NEIS</name>
<feature type="transmembrane region" description="Helical" evidence="1">
    <location>
        <begin position="7"/>
        <end position="29"/>
    </location>
</feature>
<dbReference type="AlphaFoldDB" id="A0A377QY13"/>
<evidence type="ECO:0000313" key="2">
    <source>
        <dbReference type="EMBL" id="STR00256.1"/>
    </source>
</evidence>
<organism evidence="2 3">
    <name type="scientific">Kingella potus</name>
    <dbReference type="NCBI Taxonomy" id="265175"/>
    <lineage>
        <taxon>Bacteria</taxon>
        <taxon>Pseudomonadati</taxon>
        <taxon>Pseudomonadota</taxon>
        <taxon>Betaproteobacteria</taxon>
        <taxon>Neisseriales</taxon>
        <taxon>Neisseriaceae</taxon>
        <taxon>Kingella</taxon>
    </lineage>
</organism>
<reference evidence="2 3" key="1">
    <citation type="submission" date="2018-06" db="EMBL/GenBank/DDBJ databases">
        <authorList>
            <consortium name="Pathogen Informatics"/>
            <person name="Doyle S."/>
        </authorList>
    </citation>
    <scope>NUCLEOTIDE SEQUENCE [LARGE SCALE GENOMIC DNA]</scope>
    <source>
        <strain evidence="2 3">NCTC13336</strain>
    </source>
</reference>
<proteinExistence type="predicted"/>
<accession>A0A377QY13</accession>
<protein>
    <submittedName>
        <fullName evidence="2">Uncharacterized protein</fullName>
    </submittedName>
</protein>
<keyword evidence="3" id="KW-1185">Reference proteome</keyword>